<evidence type="ECO:0000256" key="5">
    <source>
        <dbReference type="ARBA" id="ARBA00023172"/>
    </source>
</evidence>
<evidence type="ECO:0000313" key="10">
    <source>
        <dbReference type="Proteomes" id="UP000184148"/>
    </source>
</evidence>
<dbReference type="AlphaFoldDB" id="A0A1M4Z094"/>
<dbReference type="GO" id="GO:0003677">
    <property type="term" value="F:DNA binding"/>
    <property type="evidence" value="ECO:0007669"/>
    <property type="project" value="UniProtKB-UniRule"/>
</dbReference>
<keyword evidence="6 7" id="KW-0234">DNA repair</keyword>
<dbReference type="PROSITE" id="PS01300">
    <property type="entry name" value="RECR"/>
    <property type="match status" value="1"/>
</dbReference>
<evidence type="ECO:0000256" key="3">
    <source>
        <dbReference type="ARBA" id="ARBA00022771"/>
    </source>
</evidence>
<dbReference type="STRING" id="1121429.SAMN02745133_01850"/>
<dbReference type="PANTHER" id="PTHR30446">
    <property type="entry name" value="RECOMBINATION PROTEIN RECR"/>
    <property type="match status" value="1"/>
</dbReference>
<dbReference type="CDD" id="cd01025">
    <property type="entry name" value="TOPRIM_recR"/>
    <property type="match status" value="1"/>
</dbReference>
<dbReference type="InterPro" id="IPR003583">
    <property type="entry name" value="Hlx-hairpin-Hlx_DNA-bd_motif"/>
</dbReference>
<feature type="domain" description="Toprim" evidence="8">
    <location>
        <begin position="81"/>
        <end position="176"/>
    </location>
</feature>
<evidence type="ECO:0000256" key="4">
    <source>
        <dbReference type="ARBA" id="ARBA00022833"/>
    </source>
</evidence>
<keyword evidence="2 7" id="KW-0227">DNA damage</keyword>
<dbReference type="InterPro" id="IPR006171">
    <property type="entry name" value="TOPRIM_dom"/>
</dbReference>
<dbReference type="OrthoDB" id="9802672at2"/>
<organism evidence="9 10">
    <name type="scientific">Desulforamulus putei DSM 12395</name>
    <dbReference type="NCBI Taxonomy" id="1121429"/>
    <lineage>
        <taxon>Bacteria</taxon>
        <taxon>Bacillati</taxon>
        <taxon>Bacillota</taxon>
        <taxon>Clostridia</taxon>
        <taxon>Eubacteriales</taxon>
        <taxon>Peptococcaceae</taxon>
        <taxon>Desulforamulus</taxon>
    </lineage>
</organism>
<evidence type="ECO:0000313" key="9">
    <source>
        <dbReference type="EMBL" id="SHF11385.1"/>
    </source>
</evidence>
<feature type="zinc finger region" description="C4-type" evidence="7">
    <location>
        <begin position="58"/>
        <end position="73"/>
    </location>
</feature>
<keyword evidence="1 7" id="KW-0479">Metal-binding</keyword>
<dbReference type="PANTHER" id="PTHR30446:SF0">
    <property type="entry name" value="RECOMBINATION PROTEIN RECR"/>
    <property type="match status" value="1"/>
</dbReference>
<comment type="similarity">
    <text evidence="7">Belongs to the RecR family.</text>
</comment>
<dbReference type="SUPFAM" id="SSF111304">
    <property type="entry name" value="Recombination protein RecR"/>
    <property type="match status" value="1"/>
</dbReference>
<dbReference type="Gene3D" id="6.10.250.240">
    <property type="match status" value="1"/>
</dbReference>
<name>A0A1M4Z094_9FIRM</name>
<evidence type="ECO:0000256" key="7">
    <source>
        <dbReference type="HAMAP-Rule" id="MF_00017"/>
    </source>
</evidence>
<evidence type="ECO:0000256" key="1">
    <source>
        <dbReference type="ARBA" id="ARBA00022723"/>
    </source>
</evidence>
<keyword evidence="4 7" id="KW-0862">Zinc</keyword>
<dbReference type="InterPro" id="IPR034137">
    <property type="entry name" value="TOPRIM_RecR"/>
</dbReference>
<proteinExistence type="inferred from homology"/>
<gene>
    <name evidence="7" type="primary">recR</name>
    <name evidence="9" type="ORF">SAMN02745133_01850</name>
</gene>
<dbReference type="RefSeq" id="WP_073239022.1">
    <property type="nucleotide sequence ID" value="NZ_FQUY01000012.1"/>
</dbReference>
<dbReference type="Pfam" id="PF02132">
    <property type="entry name" value="RecR_ZnF"/>
    <property type="match status" value="1"/>
</dbReference>
<dbReference type="EMBL" id="FQUY01000012">
    <property type="protein sequence ID" value="SHF11385.1"/>
    <property type="molecule type" value="Genomic_DNA"/>
</dbReference>
<dbReference type="InterPro" id="IPR000093">
    <property type="entry name" value="DNA_Rcmb_RecR"/>
</dbReference>
<evidence type="ECO:0000256" key="2">
    <source>
        <dbReference type="ARBA" id="ARBA00022763"/>
    </source>
</evidence>
<protein>
    <recommendedName>
        <fullName evidence="7">Recombination protein RecR</fullName>
    </recommendedName>
</protein>
<dbReference type="GO" id="GO:0006310">
    <property type="term" value="P:DNA recombination"/>
    <property type="evidence" value="ECO:0007669"/>
    <property type="project" value="UniProtKB-UniRule"/>
</dbReference>
<dbReference type="Pfam" id="PF13662">
    <property type="entry name" value="Toprim_4"/>
    <property type="match status" value="1"/>
</dbReference>
<dbReference type="NCBIfam" id="TIGR00615">
    <property type="entry name" value="recR"/>
    <property type="match status" value="1"/>
</dbReference>
<dbReference type="Pfam" id="PF21176">
    <property type="entry name" value="RecR_HhH"/>
    <property type="match status" value="1"/>
</dbReference>
<dbReference type="Proteomes" id="UP000184148">
    <property type="component" value="Unassembled WGS sequence"/>
</dbReference>
<keyword evidence="5 7" id="KW-0233">DNA recombination</keyword>
<sequence>MLYFSGPVARLVDEFAKLPGIGPKTAQRLAFHILNSPPELAQSLARALVEVRQSIRRCSRCCNLTDEDPCAICRDPARNTRLLCVVEEPRDVIAMEKARGYRGLYHVLHGAISPMEGIGPDDLTIKELLSRLQNNEVEEVILAANSDVEGETTALYLARLLKPLGIKVTRIAHGIPVGSDLEYADAMTLNKALEGRGEFG</sequence>
<dbReference type="Pfam" id="PF21175">
    <property type="entry name" value="RecR_C"/>
    <property type="match status" value="1"/>
</dbReference>
<dbReference type="SMART" id="SM00278">
    <property type="entry name" value="HhH1"/>
    <property type="match status" value="1"/>
</dbReference>
<dbReference type="Gene3D" id="3.40.1360.10">
    <property type="match status" value="1"/>
</dbReference>
<dbReference type="HAMAP" id="MF_00017">
    <property type="entry name" value="RecR"/>
    <property type="match status" value="1"/>
</dbReference>
<dbReference type="Gene3D" id="1.10.8.420">
    <property type="entry name" value="RecR Domain 1"/>
    <property type="match status" value="1"/>
</dbReference>
<reference evidence="10" key="1">
    <citation type="submission" date="2016-11" db="EMBL/GenBank/DDBJ databases">
        <authorList>
            <person name="Varghese N."/>
            <person name="Submissions S."/>
        </authorList>
    </citation>
    <scope>NUCLEOTIDE SEQUENCE [LARGE SCALE GENOMIC DNA]</scope>
    <source>
        <strain evidence="10">DSM 12395</strain>
    </source>
</reference>
<evidence type="ECO:0000259" key="8">
    <source>
        <dbReference type="PROSITE" id="PS50880"/>
    </source>
</evidence>
<dbReference type="GO" id="GO:0006281">
    <property type="term" value="P:DNA repair"/>
    <property type="evidence" value="ECO:0007669"/>
    <property type="project" value="UniProtKB-UniRule"/>
</dbReference>
<accession>A0A1M4Z094</accession>
<dbReference type="InterPro" id="IPR015967">
    <property type="entry name" value="Rcmb_RecR_Znf"/>
</dbReference>
<dbReference type="PROSITE" id="PS50880">
    <property type="entry name" value="TOPRIM"/>
    <property type="match status" value="1"/>
</dbReference>
<keyword evidence="10" id="KW-1185">Reference proteome</keyword>
<dbReference type="SMART" id="SM00493">
    <property type="entry name" value="TOPRIM"/>
    <property type="match status" value="1"/>
</dbReference>
<dbReference type="InterPro" id="IPR023627">
    <property type="entry name" value="Rcmb_RecR"/>
</dbReference>
<evidence type="ECO:0000256" key="6">
    <source>
        <dbReference type="ARBA" id="ARBA00023204"/>
    </source>
</evidence>
<dbReference type="GO" id="GO:0008270">
    <property type="term" value="F:zinc ion binding"/>
    <property type="evidence" value="ECO:0007669"/>
    <property type="project" value="UniProtKB-KW"/>
</dbReference>
<keyword evidence="3 7" id="KW-0863">Zinc-finger</keyword>
<comment type="function">
    <text evidence="7">May play a role in DNA repair. It seems to be involved in an RecBC-independent recombinational process of DNA repair. It may act with RecF and RecO.</text>
</comment>
<dbReference type="Gene3D" id="3.30.60.80">
    <property type="match status" value="1"/>
</dbReference>